<proteinExistence type="predicted"/>
<dbReference type="EMBL" id="GEDG01035436">
    <property type="protein sequence ID" value="JAP09208.1"/>
    <property type="molecule type" value="Transcribed_RNA"/>
</dbReference>
<accession>A0A0V0GMI1</accession>
<sequence>MYLGSVNNLEVYEDGASSEINLVGVFWAEAFFARKDLTIKMVRHTSMTPPVMLPHMIKARITLEACFCL</sequence>
<evidence type="ECO:0000313" key="1">
    <source>
        <dbReference type="EMBL" id="JAP09208.1"/>
    </source>
</evidence>
<reference evidence="1" key="1">
    <citation type="submission" date="2015-12" db="EMBL/GenBank/DDBJ databases">
        <title>Gene expression during late stages of embryo sac development: a critical building block for successful pollen-pistil interactions.</title>
        <authorList>
            <person name="Liu Y."/>
            <person name="Joly V."/>
            <person name="Sabar M."/>
            <person name="Matton D.P."/>
        </authorList>
    </citation>
    <scope>NUCLEOTIDE SEQUENCE</scope>
</reference>
<dbReference type="AlphaFoldDB" id="A0A0V0GMI1"/>
<organism evidence="1">
    <name type="scientific">Solanum chacoense</name>
    <name type="common">Chaco potato</name>
    <dbReference type="NCBI Taxonomy" id="4108"/>
    <lineage>
        <taxon>Eukaryota</taxon>
        <taxon>Viridiplantae</taxon>
        <taxon>Streptophyta</taxon>
        <taxon>Embryophyta</taxon>
        <taxon>Tracheophyta</taxon>
        <taxon>Spermatophyta</taxon>
        <taxon>Magnoliopsida</taxon>
        <taxon>eudicotyledons</taxon>
        <taxon>Gunneridae</taxon>
        <taxon>Pentapetalae</taxon>
        <taxon>asterids</taxon>
        <taxon>lamiids</taxon>
        <taxon>Solanales</taxon>
        <taxon>Solanaceae</taxon>
        <taxon>Solanoideae</taxon>
        <taxon>Solaneae</taxon>
        <taxon>Solanum</taxon>
    </lineage>
</organism>
<name>A0A0V0GMI1_SOLCH</name>
<protein>
    <submittedName>
        <fullName evidence="1">Putative ovule protein</fullName>
    </submittedName>
</protein>